<protein>
    <submittedName>
        <fullName evidence="1">Uncharacterized protein</fullName>
    </submittedName>
</protein>
<evidence type="ECO:0000313" key="1">
    <source>
        <dbReference type="EMBL" id="KAF4699918.1"/>
    </source>
</evidence>
<sequence length="112" mass="12942">MVKVMNSTHRSDRNTISVVISKSRQHRLTITCYDYLETNPRQERGETPKVSPKRVWTTIDLLKDEFNATTPTTQGVESCDFEKTDDTEITDSSRMSSRECCLPHIRRGDYKA</sequence>
<organism evidence="1 2">
    <name type="scientific">Perkinsus olseni</name>
    <name type="common">Perkinsus atlanticus</name>
    <dbReference type="NCBI Taxonomy" id="32597"/>
    <lineage>
        <taxon>Eukaryota</taxon>
        <taxon>Sar</taxon>
        <taxon>Alveolata</taxon>
        <taxon>Perkinsozoa</taxon>
        <taxon>Perkinsea</taxon>
        <taxon>Perkinsida</taxon>
        <taxon>Perkinsidae</taxon>
        <taxon>Perkinsus</taxon>
    </lineage>
</organism>
<proteinExistence type="predicted"/>
<gene>
    <name evidence="1" type="ORF">FOZ62_005642</name>
</gene>
<dbReference type="AlphaFoldDB" id="A0A7J6PV35"/>
<dbReference type="EMBL" id="JABANM010034261">
    <property type="protein sequence ID" value="KAF4699918.1"/>
    <property type="molecule type" value="Genomic_DNA"/>
</dbReference>
<evidence type="ECO:0000313" key="2">
    <source>
        <dbReference type="Proteomes" id="UP000574390"/>
    </source>
</evidence>
<dbReference type="Proteomes" id="UP000574390">
    <property type="component" value="Unassembled WGS sequence"/>
</dbReference>
<reference evidence="1 2" key="1">
    <citation type="submission" date="2020-04" db="EMBL/GenBank/DDBJ databases">
        <title>Perkinsus olseni comparative genomics.</title>
        <authorList>
            <person name="Bogema D.R."/>
        </authorList>
    </citation>
    <scope>NUCLEOTIDE SEQUENCE [LARGE SCALE GENOMIC DNA]</scope>
    <source>
        <strain evidence="1">ATCC PRA-205</strain>
    </source>
</reference>
<name>A0A7J6PV35_PEROL</name>
<comment type="caution">
    <text evidence="1">The sequence shown here is derived from an EMBL/GenBank/DDBJ whole genome shotgun (WGS) entry which is preliminary data.</text>
</comment>
<accession>A0A7J6PV35</accession>